<dbReference type="RefSeq" id="WP_208185352.1">
    <property type="nucleotide sequence ID" value="NZ_JADZHC010000086.1"/>
</dbReference>
<dbReference type="Pfam" id="PF04657">
    <property type="entry name" value="DMT_YdcZ"/>
    <property type="match status" value="1"/>
</dbReference>
<feature type="transmembrane region" description="Helical" evidence="1">
    <location>
        <begin position="114"/>
        <end position="133"/>
    </location>
</feature>
<feature type="transmembrane region" description="Helical" evidence="1">
    <location>
        <begin position="88"/>
        <end position="108"/>
    </location>
</feature>
<name>A0A379ZVV3_9GAMM</name>
<dbReference type="EMBL" id="UGYO01000001">
    <property type="protein sequence ID" value="SUI69196.1"/>
    <property type="molecule type" value="Genomic_DNA"/>
</dbReference>
<evidence type="ECO:0000256" key="1">
    <source>
        <dbReference type="SAM" id="Phobius"/>
    </source>
</evidence>
<feature type="transmembrane region" description="Helical" evidence="1">
    <location>
        <begin position="12"/>
        <end position="34"/>
    </location>
</feature>
<dbReference type="Proteomes" id="UP000254069">
    <property type="component" value="Unassembled WGS sequence"/>
</dbReference>
<keyword evidence="1" id="KW-0812">Transmembrane</keyword>
<feature type="transmembrane region" description="Helical" evidence="1">
    <location>
        <begin position="46"/>
        <end position="67"/>
    </location>
</feature>
<dbReference type="GO" id="GO:0005886">
    <property type="term" value="C:plasma membrane"/>
    <property type="evidence" value="ECO:0007669"/>
    <property type="project" value="TreeGrafter"/>
</dbReference>
<dbReference type="InterPro" id="IPR006750">
    <property type="entry name" value="YdcZ"/>
</dbReference>
<protein>
    <submittedName>
        <fullName evidence="2">Uncharacterized protein conserved in bacteria</fullName>
    </submittedName>
</protein>
<feature type="transmembrane region" description="Helical" evidence="1">
    <location>
        <begin position="154"/>
        <end position="170"/>
    </location>
</feature>
<evidence type="ECO:0000313" key="2">
    <source>
        <dbReference type="EMBL" id="SUI69196.1"/>
    </source>
</evidence>
<sequence>MQGSCNRESNMPLSWGAALVAFVAGGLLALMIQLNSQLASAGSPLLASWIAHGTGALTALLLWLFMGRRKAAPSPGVPEQNKQPKRTLPLWAWLGGLPGAMTVILAAICVNSPLGLGGTLALLLLGQLLFGAISDSRGWWLLPKRQLHPLEWPALLLVLAGALLLIFSAHA</sequence>
<evidence type="ECO:0000313" key="3">
    <source>
        <dbReference type="Proteomes" id="UP000254069"/>
    </source>
</evidence>
<keyword evidence="3" id="KW-1185">Reference proteome</keyword>
<proteinExistence type="predicted"/>
<dbReference type="PANTHER" id="PTHR34821:SF2">
    <property type="entry name" value="INNER MEMBRANE PROTEIN YDCZ"/>
    <property type="match status" value="1"/>
</dbReference>
<organism evidence="2 3">
    <name type="scientific">Shewanella algae</name>
    <dbReference type="NCBI Taxonomy" id="38313"/>
    <lineage>
        <taxon>Bacteria</taxon>
        <taxon>Pseudomonadati</taxon>
        <taxon>Pseudomonadota</taxon>
        <taxon>Gammaproteobacteria</taxon>
        <taxon>Alteromonadales</taxon>
        <taxon>Shewanellaceae</taxon>
        <taxon>Shewanella</taxon>
    </lineage>
</organism>
<reference evidence="2 3" key="1">
    <citation type="submission" date="2018-06" db="EMBL/GenBank/DDBJ databases">
        <authorList>
            <consortium name="Pathogen Informatics"/>
            <person name="Doyle S."/>
        </authorList>
    </citation>
    <scope>NUCLEOTIDE SEQUENCE [LARGE SCALE GENOMIC DNA]</scope>
    <source>
        <strain evidence="2 3">NCTC10738</strain>
    </source>
</reference>
<gene>
    <name evidence="2" type="ORF">NCTC10738_02033</name>
</gene>
<keyword evidence="1" id="KW-1133">Transmembrane helix</keyword>
<dbReference type="AlphaFoldDB" id="A0A379ZVV3"/>
<dbReference type="PANTHER" id="PTHR34821">
    <property type="entry name" value="INNER MEMBRANE PROTEIN YDCZ"/>
    <property type="match status" value="1"/>
</dbReference>
<accession>A0A379ZVV3</accession>
<keyword evidence="1" id="KW-0472">Membrane</keyword>